<dbReference type="AlphaFoldDB" id="U4KJU8"/>
<accession>U4KJU8</accession>
<name>U4KJU8_ALTPJ</name>
<reference evidence="1 2" key="1">
    <citation type="journal article" date="2013" name="J. Mol. Microbiol. Biotechnol.">
        <title>Analysis of the Complete Genomes of Acholeplasma brassicae , A. palmae and A. laidlawii and Their Comparison to the Obligate Parasites from ' Candidatus Phytoplasma'.</title>
        <authorList>
            <person name="Kube M."/>
            <person name="Siewert C."/>
            <person name="Migdoll A.M."/>
            <person name="Duduk B."/>
            <person name="Holz S."/>
            <person name="Rabus R."/>
            <person name="Seemuller E."/>
            <person name="Mitrovic J."/>
            <person name="Muller I."/>
            <person name="Buttner C."/>
            <person name="Reinhardt R."/>
        </authorList>
    </citation>
    <scope>NUCLEOTIDE SEQUENCE [LARGE SCALE GENOMIC DNA]</scope>
    <source>
        <strain evidence="1 2">J233</strain>
    </source>
</reference>
<dbReference type="HOGENOM" id="CLU_3148258_0_0_14"/>
<organism evidence="1 2">
    <name type="scientific">Alteracholeplasma palmae (strain ATCC 49389 / J233)</name>
    <name type="common">Acholeplasma palmae</name>
    <dbReference type="NCBI Taxonomy" id="1318466"/>
    <lineage>
        <taxon>Bacteria</taxon>
        <taxon>Bacillati</taxon>
        <taxon>Mycoplasmatota</taxon>
        <taxon>Mollicutes</taxon>
        <taxon>Acholeplasmatales</taxon>
        <taxon>Acholeplasmataceae</taxon>
        <taxon>Acholeplasma</taxon>
    </lineage>
</organism>
<proteinExistence type="predicted"/>
<dbReference type="Proteomes" id="UP000032740">
    <property type="component" value="Chromosome"/>
</dbReference>
<dbReference type="STRING" id="1318466.BN85401550"/>
<evidence type="ECO:0000313" key="1">
    <source>
        <dbReference type="EMBL" id="CCV63732.1"/>
    </source>
</evidence>
<gene>
    <name evidence="1" type="ORF">BN85401550</name>
</gene>
<protein>
    <submittedName>
        <fullName evidence="1">Uncharacterized protein</fullName>
    </submittedName>
</protein>
<evidence type="ECO:0000313" key="2">
    <source>
        <dbReference type="Proteomes" id="UP000032740"/>
    </source>
</evidence>
<dbReference type="KEGG" id="apal:BN85401550"/>
<dbReference type="RefSeq" id="WP_026654750.1">
    <property type="nucleotide sequence ID" value="NC_022538.1"/>
</dbReference>
<keyword evidence="2" id="KW-1185">Reference proteome</keyword>
<sequence>MIKINELTKIYYNEKKQPVKALDNINLCLLITTSKLNKKDIITMLKDL</sequence>
<dbReference type="EMBL" id="FO681347">
    <property type="protein sequence ID" value="CCV63732.1"/>
    <property type="molecule type" value="Genomic_DNA"/>
</dbReference>